<dbReference type="PANTHER" id="PTHR43877">
    <property type="entry name" value="AMINOALKYLPHOSPHONATE N-ACETYLTRANSFERASE-RELATED-RELATED"/>
    <property type="match status" value="1"/>
</dbReference>
<dbReference type="Pfam" id="PF00583">
    <property type="entry name" value="Acetyltransf_1"/>
    <property type="match status" value="1"/>
</dbReference>
<dbReference type="InterPro" id="IPR016181">
    <property type="entry name" value="Acyl_CoA_acyltransferase"/>
</dbReference>
<dbReference type="InterPro" id="IPR050832">
    <property type="entry name" value="Bact_Acetyltransf"/>
</dbReference>
<sequence>MTQHQNVIRPVRADEWEKAKELRLTALQDPVARIAFLETYEKASAQPDSFWQDRTQRAAESATVRQFVAEAPDGTWVGSVTVFVEAAGSDSVLDDQAEVDQGHVVGVFVRPEHRGTGVIESLFEAGVSWAWSLEEPRLERVRLFVHEDNARAAAFYGRFGFRPSGVVIPMPNDPSAKEIEYVLPRP</sequence>
<dbReference type="Proteomes" id="UP000812013">
    <property type="component" value="Unassembled WGS sequence"/>
</dbReference>
<evidence type="ECO:0000313" key="5">
    <source>
        <dbReference type="Proteomes" id="UP000812013"/>
    </source>
</evidence>
<feature type="domain" description="N-acetyltransferase" evidence="3">
    <location>
        <begin position="6"/>
        <end position="186"/>
    </location>
</feature>
<proteinExistence type="predicted"/>
<gene>
    <name evidence="4" type="ORF">GPJ59_35870</name>
</gene>
<evidence type="ECO:0000313" key="4">
    <source>
        <dbReference type="EMBL" id="MBW5487053.1"/>
    </source>
</evidence>
<dbReference type="RefSeq" id="WP_219672310.1">
    <property type="nucleotide sequence ID" value="NZ_WTFF01000597.1"/>
</dbReference>
<keyword evidence="1" id="KW-0808">Transferase</keyword>
<accession>A0ABS6ZIP0</accession>
<dbReference type="SUPFAM" id="SSF55729">
    <property type="entry name" value="Acyl-CoA N-acyltransferases (Nat)"/>
    <property type="match status" value="1"/>
</dbReference>
<keyword evidence="5" id="KW-1185">Reference proteome</keyword>
<dbReference type="Gene3D" id="3.40.630.30">
    <property type="match status" value="1"/>
</dbReference>
<dbReference type="InterPro" id="IPR000182">
    <property type="entry name" value="GNAT_dom"/>
</dbReference>
<organism evidence="4 5">
    <name type="scientific">Streptomyces bambusae</name>
    <dbReference type="NCBI Taxonomy" id="1550616"/>
    <lineage>
        <taxon>Bacteria</taxon>
        <taxon>Bacillati</taxon>
        <taxon>Actinomycetota</taxon>
        <taxon>Actinomycetes</taxon>
        <taxon>Kitasatosporales</taxon>
        <taxon>Streptomycetaceae</taxon>
        <taxon>Streptomyces</taxon>
    </lineage>
</organism>
<evidence type="ECO:0000259" key="3">
    <source>
        <dbReference type="PROSITE" id="PS51186"/>
    </source>
</evidence>
<reference evidence="4 5" key="1">
    <citation type="submission" date="2019-12" db="EMBL/GenBank/DDBJ databases">
        <title>Genome sequence of Streptomyces bambusae.</title>
        <authorList>
            <person name="Bansal K."/>
            <person name="Choksket S."/>
            <person name="Korpole S."/>
            <person name="Patil P.B."/>
        </authorList>
    </citation>
    <scope>NUCLEOTIDE SEQUENCE [LARGE SCALE GENOMIC DNA]</scope>
    <source>
        <strain evidence="4 5">SK60</strain>
    </source>
</reference>
<evidence type="ECO:0000256" key="2">
    <source>
        <dbReference type="ARBA" id="ARBA00023315"/>
    </source>
</evidence>
<keyword evidence="2" id="KW-0012">Acyltransferase</keyword>
<name>A0ABS6ZIP0_9ACTN</name>
<dbReference type="EMBL" id="WTFF01000597">
    <property type="protein sequence ID" value="MBW5487053.1"/>
    <property type="molecule type" value="Genomic_DNA"/>
</dbReference>
<dbReference type="PROSITE" id="PS51186">
    <property type="entry name" value="GNAT"/>
    <property type="match status" value="1"/>
</dbReference>
<protein>
    <submittedName>
        <fullName evidence="4">GNAT family N-acetyltransferase</fullName>
    </submittedName>
</protein>
<comment type="caution">
    <text evidence="4">The sequence shown here is derived from an EMBL/GenBank/DDBJ whole genome shotgun (WGS) entry which is preliminary data.</text>
</comment>
<evidence type="ECO:0000256" key="1">
    <source>
        <dbReference type="ARBA" id="ARBA00022679"/>
    </source>
</evidence>
<dbReference type="CDD" id="cd04301">
    <property type="entry name" value="NAT_SF"/>
    <property type="match status" value="1"/>
</dbReference>